<reference evidence="3 4" key="1">
    <citation type="submission" date="2019-09" db="EMBL/GenBank/DDBJ databases">
        <title>YIM 132548 draft genome.</title>
        <authorList>
            <person name="Jiang L."/>
        </authorList>
    </citation>
    <scope>NUCLEOTIDE SEQUENCE [LARGE SCALE GENOMIC DNA]</scope>
    <source>
        <strain evidence="3 4">YIM 132548</strain>
    </source>
</reference>
<gene>
    <name evidence="3" type="ORF">F6X51_00545</name>
</gene>
<dbReference type="GO" id="GO:0004222">
    <property type="term" value="F:metalloendopeptidase activity"/>
    <property type="evidence" value="ECO:0007669"/>
    <property type="project" value="TreeGrafter"/>
</dbReference>
<evidence type="ECO:0000313" key="3">
    <source>
        <dbReference type="EMBL" id="KAB1076064.1"/>
    </source>
</evidence>
<accession>A0A6N6MZM3</accession>
<dbReference type="CDD" id="cd12797">
    <property type="entry name" value="M23_peptidase"/>
    <property type="match status" value="1"/>
</dbReference>
<dbReference type="Gene3D" id="2.70.70.10">
    <property type="entry name" value="Glucose Permease (Domain IIA)"/>
    <property type="match status" value="1"/>
</dbReference>
<proteinExistence type="predicted"/>
<feature type="chain" id="PRO_5026664024" evidence="1">
    <location>
        <begin position="24"/>
        <end position="337"/>
    </location>
</feature>
<dbReference type="InterPro" id="IPR016047">
    <property type="entry name" value="M23ase_b-sheet_dom"/>
</dbReference>
<dbReference type="PANTHER" id="PTHR21666">
    <property type="entry name" value="PEPTIDASE-RELATED"/>
    <property type="match status" value="1"/>
</dbReference>
<keyword evidence="4" id="KW-1185">Reference proteome</keyword>
<comment type="caution">
    <text evidence="3">The sequence shown here is derived from an EMBL/GenBank/DDBJ whole genome shotgun (WGS) entry which is preliminary data.</text>
</comment>
<dbReference type="SUPFAM" id="SSF51261">
    <property type="entry name" value="Duplicated hybrid motif"/>
    <property type="match status" value="1"/>
</dbReference>
<protein>
    <submittedName>
        <fullName evidence="3">M23 family metallopeptidase</fullName>
    </submittedName>
</protein>
<dbReference type="Proteomes" id="UP000441523">
    <property type="component" value="Unassembled WGS sequence"/>
</dbReference>
<dbReference type="RefSeq" id="WP_150960928.1">
    <property type="nucleotide sequence ID" value="NZ_VZZJ01000001.1"/>
</dbReference>
<sequence>MKPSRRLARLLVGSAGLASPALAEPLRLQFPLACDPGRTCFIQYYVDRDPGAGIRDYTCGSRAYEGHDGTDIRLPSRAAETGPLGVVRAAAAGTILRARNDAPDVSVRETGLAQVAGVECGNGLVIAHPGGYETQYCHLAKGSITLRPGTPVAAGQPIGRAGLSGATEFPHLHFTIRRDGRTIDPFAPEAEACAPGGPGLAASLWDPSLHEGLRYRAGTILDAGFADGAVTLPAIEAEATRPPGADPGALVAWARAIGLDAGDTQSLVLTGPDGRVLAEAAEPALVRPRAQSLVFGGRKRPGGGWPPGTYKATFRVIRGGAVALERRFALDLPAGRP</sequence>
<evidence type="ECO:0000256" key="1">
    <source>
        <dbReference type="SAM" id="SignalP"/>
    </source>
</evidence>
<evidence type="ECO:0000259" key="2">
    <source>
        <dbReference type="Pfam" id="PF01551"/>
    </source>
</evidence>
<dbReference type="PANTHER" id="PTHR21666:SF270">
    <property type="entry name" value="MUREIN HYDROLASE ACTIVATOR ENVC"/>
    <property type="match status" value="1"/>
</dbReference>
<dbReference type="InterPro" id="IPR050570">
    <property type="entry name" value="Cell_wall_metabolism_enzyme"/>
</dbReference>
<keyword evidence="1" id="KW-0732">Signal</keyword>
<dbReference type="InterPro" id="IPR011055">
    <property type="entry name" value="Dup_hybrid_motif"/>
</dbReference>
<evidence type="ECO:0000313" key="4">
    <source>
        <dbReference type="Proteomes" id="UP000441523"/>
    </source>
</evidence>
<dbReference type="Pfam" id="PF01551">
    <property type="entry name" value="Peptidase_M23"/>
    <property type="match status" value="1"/>
</dbReference>
<feature type="domain" description="M23ase beta-sheet core" evidence="2">
    <location>
        <begin position="66"/>
        <end position="185"/>
    </location>
</feature>
<dbReference type="EMBL" id="VZZJ01000001">
    <property type="protein sequence ID" value="KAB1076064.1"/>
    <property type="molecule type" value="Genomic_DNA"/>
</dbReference>
<name>A0A6N6MZM3_9HYPH</name>
<feature type="signal peptide" evidence="1">
    <location>
        <begin position="1"/>
        <end position="23"/>
    </location>
</feature>
<dbReference type="AlphaFoldDB" id="A0A6N6MZM3"/>
<organism evidence="3 4">
    <name type="scientific">Methylobacterium planeticum</name>
    <dbReference type="NCBI Taxonomy" id="2615211"/>
    <lineage>
        <taxon>Bacteria</taxon>
        <taxon>Pseudomonadati</taxon>
        <taxon>Pseudomonadota</taxon>
        <taxon>Alphaproteobacteria</taxon>
        <taxon>Hyphomicrobiales</taxon>
        <taxon>Methylobacteriaceae</taxon>
        <taxon>Methylobacterium</taxon>
    </lineage>
</organism>